<feature type="transmembrane region" description="Helical" evidence="1">
    <location>
        <begin position="103"/>
        <end position="123"/>
    </location>
</feature>
<evidence type="ECO:0000313" key="2">
    <source>
        <dbReference type="EMBL" id="CAH0369861.1"/>
    </source>
</evidence>
<gene>
    <name evidence="2" type="ORF">PECAL_2P30050</name>
</gene>
<keyword evidence="1" id="KW-0472">Membrane</keyword>
<sequence>MVDWSRIGRHAQYGNGLKRAKYRGWLYPVVVVLGSLGVNLLQDQRRRSLARTNIVVYVFGSILHVIPWETPRAYVLVLAADFCAITGVYTTHVRAYCRSTAPASTLSLWMTTTLILVQFVSLLRKRDLQYDQMNRAVRVLCGFGQNFLLAAVEVLRIPPPLGWGVALSKVLLFLYFFVGGRAYAASFLCRLHAIDASARWRLLDGVPVMRCPLAGPPRHRRDVRSTHRLTHAGLDSKFKWTFGTVPGVWEVHD</sequence>
<keyword evidence="1" id="KW-0812">Transmembrane</keyword>
<keyword evidence="3" id="KW-1185">Reference proteome</keyword>
<dbReference type="EMBL" id="CAKKNE010000002">
    <property type="protein sequence ID" value="CAH0369861.1"/>
    <property type="molecule type" value="Genomic_DNA"/>
</dbReference>
<accession>A0A8J2SFN8</accession>
<feature type="transmembrane region" description="Helical" evidence="1">
    <location>
        <begin position="25"/>
        <end position="42"/>
    </location>
</feature>
<feature type="transmembrane region" description="Helical" evidence="1">
    <location>
        <begin position="135"/>
        <end position="155"/>
    </location>
</feature>
<name>A0A8J2SFN8_9STRA</name>
<proteinExistence type="predicted"/>
<evidence type="ECO:0000256" key="1">
    <source>
        <dbReference type="SAM" id="Phobius"/>
    </source>
</evidence>
<comment type="caution">
    <text evidence="2">The sequence shown here is derived from an EMBL/GenBank/DDBJ whole genome shotgun (WGS) entry which is preliminary data.</text>
</comment>
<keyword evidence="1" id="KW-1133">Transmembrane helix</keyword>
<reference evidence="2" key="1">
    <citation type="submission" date="2021-11" db="EMBL/GenBank/DDBJ databases">
        <authorList>
            <consortium name="Genoscope - CEA"/>
            <person name="William W."/>
        </authorList>
    </citation>
    <scope>NUCLEOTIDE SEQUENCE</scope>
</reference>
<evidence type="ECO:0000313" key="3">
    <source>
        <dbReference type="Proteomes" id="UP000789595"/>
    </source>
</evidence>
<dbReference type="Proteomes" id="UP000789595">
    <property type="component" value="Unassembled WGS sequence"/>
</dbReference>
<organism evidence="2 3">
    <name type="scientific">Pelagomonas calceolata</name>
    <dbReference type="NCBI Taxonomy" id="35677"/>
    <lineage>
        <taxon>Eukaryota</taxon>
        <taxon>Sar</taxon>
        <taxon>Stramenopiles</taxon>
        <taxon>Ochrophyta</taxon>
        <taxon>Pelagophyceae</taxon>
        <taxon>Pelagomonadales</taxon>
        <taxon>Pelagomonadaceae</taxon>
        <taxon>Pelagomonas</taxon>
    </lineage>
</organism>
<feature type="transmembrane region" description="Helical" evidence="1">
    <location>
        <begin position="48"/>
        <end position="66"/>
    </location>
</feature>
<feature type="non-terminal residue" evidence="2">
    <location>
        <position position="253"/>
    </location>
</feature>
<dbReference type="AlphaFoldDB" id="A0A8J2SFN8"/>
<protein>
    <submittedName>
        <fullName evidence="2">Uncharacterized protein</fullName>
    </submittedName>
</protein>